<name>I7JL65_9BURK</name>
<dbReference type="HOGENOM" id="CLU_1739624_0_0_4"/>
<gene>
    <name evidence="2" type="ORF">KUM_0035</name>
</gene>
<dbReference type="BioCyc" id="TASI1091495:G13GE-35-MONOMER"/>
<dbReference type="KEGG" id="tat:KUM_0035"/>
<organism evidence="2">
    <name type="scientific">Taylorella asinigenitalis 14/45</name>
    <dbReference type="NCBI Taxonomy" id="1091495"/>
    <lineage>
        <taxon>Bacteria</taxon>
        <taxon>Pseudomonadati</taxon>
        <taxon>Pseudomonadota</taxon>
        <taxon>Betaproteobacteria</taxon>
        <taxon>Burkholderiales</taxon>
        <taxon>Alcaligenaceae</taxon>
        <taxon>Taylorella</taxon>
    </lineage>
</organism>
<keyword evidence="1" id="KW-1133">Transmembrane helix</keyword>
<keyword evidence="1" id="KW-0472">Membrane</keyword>
<feature type="transmembrane region" description="Helical" evidence="1">
    <location>
        <begin position="38"/>
        <end position="57"/>
    </location>
</feature>
<sequence length="150" mass="17476">MQYPIYEYLIFILNSYVFFGISVFVILLIVFSLLFRRAGFYFALITTVILLASKAILSLTEINPVLNLTKKYLIQNGESSVGVFYEIKFSGTVINDVRLDDYYIIFKTKDGRIIDSKVLETDLTYQQRKLFVKQPLIYLRLDPNIFVLTN</sequence>
<dbReference type="EMBL" id="HE681424">
    <property type="protein sequence ID" value="CCG18842.1"/>
    <property type="molecule type" value="Genomic_DNA"/>
</dbReference>
<dbReference type="AlphaFoldDB" id="I7JL65"/>
<keyword evidence="1" id="KW-0812">Transmembrane</keyword>
<evidence type="ECO:0000313" key="2">
    <source>
        <dbReference type="EMBL" id="CCG18842.1"/>
    </source>
</evidence>
<accession>I7JL65</accession>
<evidence type="ECO:0000256" key="1">
    <source>
        <dbReference type="SAM" id="Phobius"/>
    </source>
</evidence>
<reference evidence="2" key="1">
    <citation type="journal article" date="2012" name="Vet. Microbiol.">
        <title>Comparative genomic analyses of the Taylorellae.</title>
        <authorList>
            <person name="Hauser H."/>
            <person name="Richter D.C."/>
            <person name="van Tonder A."/>
            <person name="Clark L."/>
            <person name="Preston A."/>
        </authorList>
    </citation>
    <scope>NUCLEOTIDE SEQUENCE</scope>
    <source>
        <strain evidence="2">14/45</strain>
    </source>
</reference>
<dbReference type="RefSeq" id="WP_015551042.1">
    <property type="nucleotide sequence ID" value="NC_021033.1"/>
</dbReference>
<protein>
    <submittedName>
        <fullName evidence="2">Hypothetical exported protein</fullName>
    </submittedName>
</protein>
<proteinExistence type="predicted"/>
<feature type="transmembrane region" description="Helical" evidence="1">
    <location>
        <begin position="6"/>
        <end position="31"/>
    </location>
</feature>